<dbReference type="CDD" id="cd00885">
    <property type="entry name" value="cinA"/>
    <property type="match status" value="1"/>
</dbReference>
<dbReference type="AlphaFoldDB" id="A0A7D6VRL9"/>
<dbReference type="PANTHER" id="PTHR13939:SF0">
    <property type="entry name" value="NMN AMIDOHYDROLASE-LIKE PROTEIN YFAY"/>
    <property type="match status" value="1"/>
</dbReference>
<dbReference type="HAMAP" id="MF_00226_B">
    <property type="entry name" value="CinA_B"/>
    <property type="match status" value="1"/>
</dbReference>
<dbReference type="NCBIfam" id="TIGR00177">
    <property type="entry name" value="molyb_syn"/>
    <property type="match status" value="1"/>
</dbReference>
<proteinExistence type="inferred from homology"/>
<evidence type="ECO:0000259" key="2">
    <source>
        <dbReference type="SMART" id="SM00852"/>
    </source>
</evidence>
<dbReference type="PANTHER" id="PTHR13939">
    <property type="entry name" value="NICOTINAMIDE-NUCLEOTIDE AMIDOHYDROLASE PNCC"/>
    <property type="match status" value="1"/>
</dbReference>
<accession>A0A7D6VRL9</accession>
<evidence type="ECO:0000313" key="4">
    <source>
        <dbReference type="Proteomes" id="UP000512286"/>
    </source>
</evidence>
<gene>
    <name evidence="1" type="primary">cinA</name>
    <name evidence="3" type="ORF">HZF06_01305</name>
</gene>
<dbReference type="InterPro" id="IPR036425">
    <property type="entry name" value="MoaB/Mog-like_dom_sf"/>
</dbReference>
<dbReference type="InterPro" id="IPR050101">
    <property type="entry name" value="CinA"/>
</dbReference>
<dbReference type="InterPro" id="IPR036653">
    <property type="entry name" value="CinA-like_C"/>
</dbReference>
<dbReference type="InterPro" id="IPR041424">
    <property type="entry name" value="CinA_KH"/>
</dbReference>
<dbReference type="Proteomes" id="UP000512286">
    <property type="component" value="Chromosome"/>
</dbReference>
<dbReference type="NCBIfam" id="NF001813">
    <property type="entry name" value="PRK00549.1"/>
    <property type="match status" value="1"/>
</dbReference>
<name>A0A7D6VRL9_9CLOT</name>
<dbReference type="Pfam" id="PF00994">
    <property type="entry name" value="MoCF_biosynth"/>
    <property type="match status" value="1"/>
</dbReference>
<dbReference type="InterPro" id="IPR008135">
    <property type="entry name" value="Competence-induced_CinA"/>
</dbReference>
<dbReference type="Gene3D" id="3.90.950.20">
    <property type="entry name" value="CinA-like"/>
    <property type="match status" value="1"/>
</dbReference>
<dbReference type="KEGG" id="cint:HZF06_01305"/>
<dbReference type="SUPFAM" id="SSF53218">
    <property type="entry name" value="Molybdenum cofactor biosynthesis proteins"/>
    <property type="match status" value="1"/>
</dbReference>
<organism evidence="3 4">
    <name type="scientific">Clostridium intestinale</name>
    <dbReference type="NCBI Taxonomy" id="36845"/>
    <lineage>
        <taxon>Bacteria</taxon>
        <taxon>Bacillati</taxon>
        <taxon>Bacillota</taxon>
        <taxon>Clostridia</taxon>
        <taxon>Eubacteriales</taxon>
        <taxon>Clostridiaceae</taxon>
        <taxon>Clostridium</taxon>
    </lineage>
</organism>
<comment type="similarity">
    <text evidence="1">Belongs to the CinA family.</text>
</comment>
<evidence type="ECO:0000256" key="1">
    <source>
        <dbReference type="HAMAP-Rule" id="MF_00226"/>
    </source>
</evidence>
<dbReference type="Gene3D" id="3.30.70.2860">
    <property type="match status" value="1"/>
</dbReference>
<dbReference type="Pfam" id="PF02464">
    <property type="entry name" value="CinA"/>
    <property type="match status" value="1"/>
</dbReference>
<dbReference type="NCBIfam" id="TIGR00200">
    <property type="entry name" value="cinA_nterm"/>
    <property type="match status" value="1"/>
</dbReference>
<sequence length="411" mass="45178">MNAEIIAVGTEILLGDIVNTNAQYISRELANLGINVYKQEVVGDNEERVLESFENAFENSDIIITTGGLGPTPDDLTKEMAAKYFNKELVLHKESYENLKKFFEKSGRELVGSNEKQVYFPKDAIVLKNDHGTAPGAIIEGDNGKKIIVLPGPPREMKPMFDNYVVPYLKQFTDSVLVSKVLRTFGIGESRMAEIVNDLIVNQTNPTVAPYAKDIEAILRITAKAKNEKEAEELIKPVEKEIRRRLEEYIYGEGETSLENVVGELLVKKGIKIATAESCTGGMVAEKLINYPGISESFLEGAVTYSNEAKMKRLSVKKETLDKYGAVSKETAREMAEGIAKVAGADLGVSTTGIAGPGGGTAEKPVGLVYIGVYYKGSCLVKEFNFTGDRNRVRVRTTMSALDLVRRTIKE</sequence>
<dbReference type="SUPFAM" id="SSF142433">
    <property type="entry name" value="CinA-like"/>
    <property type="match status" value="1"/>
</dbReference>
<dbReference type="SMART" id="SM00852">
    <property type="entry name" value="MoCF_biosynth"/>
    <property type="match status" value="1"/>
</dbReference>
<dbReference type="InterPro" id="IPR001453">
    <property type="entry name" value="MoaB/Mog_dom"/>
</dbReference>
<dbReference type="EMBL" id="CP059378">
    <property type="protein sequence ID" value="QLY80248.1"/>
    <property type="molecule type" value="Genomic_DNA"/>
</dbReference>
<dbReference type="Gene3D" id="3.40.980.10">
    <property type="entry name" value="MoaB/Mog-like domain"/>
    <property type="match status" value="1"/>
</dbReference>
<reference evidence="3 4" key="1">
    <citation type="submission" date="2020-07" db="EMBL/GenBank/DDBJ databases">
        <title>Electron transfer.</title>
        <authorList>
            <person name="Huang L."/>
            <person name="Liu X."/>
            <person name="Zhou S."/>
        </authorList>
    </citation>
    <scope>NUCLEOTIDE SEQUENCE [LARGE SCALE GENOMIC DNA]</scope>
    <source>
        <strain evidence="3 4">Lx1</strain>
    </source>
</reference>
<feature type="domain" description="MoaB/Mog" evidence="2">
    <location>
        <begin position="4"/>
        <end position="172"/>
    </location>
</feature>
<dbReference type="InterPro" id="IPR008136">
    <property type="entry name" value="CinA_C"/>
</dbReference>
<dbReference type="Pfam" id="PF18146">
    <property type="entry name" value="CinA_KH"/>
    <property type="match status" value="1"/>
</dbReference>
<dbReference type="PIRSF" id="PIRSF006728">
    <property type="entry name" value="CinA"/>
    <property type="match status" value="1"/>
</dbReference>
<dbReference type="RefSeq" id="WP_181602118.1">
    <property type="nucleotide sequence ID" value="NZ_CP059378.1"/>
</dbReference>
<dbReference type="NCBIfam" id="TIGR00199">
    <property type="entry name" value="PncC_domain"/>
    <property type="match status" value="1"/>
</dbReference>
<protein>
    <recommendedName>
        <fullName evidence="1">Putative competence-damage inducible protein</fullName>
    </recommendedName>
</protein>
<evidence type="ECO:0000313" key="3">
    <source>
        <dbReference type="EMBL" id="QLY80248.1"/>
    </source>
</evidence>